<feature type="compositionally biased region" description="Basic residues" evidence="1">
    <location>
        <begin position="12"/>
        <end position="28"/>
    </location>
</feature>
<dbReference type="Proteomes" id="UP000617340">
    <property type="component" value="Unassembled WGS sequence"/>
</dbReference>
<dbReference type="AlphaFoldDB" id="A0A834NHW6"/>
<comment type="caution">
    <text evidence="2">The sequence shown here is derived from an EMBL/GenBank/DDBJ whole genome shotgun (WGS) entry which is preliminary data.</text>
</comment>
<keyword evidence="3" id="KW-1185">Reference proteome</keyword>
<accession>A0A834NHW6</accession>
<dbReference type="EMBL" id="JACSDZ010000003">
    <property type="protein sequence ID" value="KAF7409700.1"/>
    <property type="molecule type" value="Genomic_DNA"/>
</dbReference>
<evidence type="ECO:0000313" key="3">
    <source>
        <dbReference type="Proteomes" id="UP000617340"/>
    </source>
</evidence>
<feature type="compositionally biased region" description="Basic and acidic residues" evidence="1">
    <location>
        <begin position="1"/>
        <end position="11"/>
    </location>
</feature>
<gene>
    <name evidence="2" type="ORF">HZH68_004081</name>
</gene>
<evidence type="ECO:0000313" key="2">
    <source>
        <dbReference type="EMBL" id="KAF7409700.1"/>
    </source>
</evidence>
<protein>
    <submittedName>
        <fullName evidence="2">Uncharacterized protein</fullName>
    </submittedName>
</protein>
<proteinExistence type="predicted"/>
<organism evidence="2 3">
    <name type="scientific">Vespula germanica</name>
    <name type="common">German yellow jacket</name>
    <name type="synonym">Paravespula germanica</name>
    <dbReference type="NCBI Taxonomy" id="30212"/>
    <lineage>
        <taxon>Eukaryota</taxon>
        <taxon>Metazoa</taxon>
        <taxon>Ecdysozoa</taxon>
        <taxon>Arthropoda</taxon>
        <taxon>Hexapoda</taxon>
        <taxon>Insecta</taxon>
        <taxon>Pterygota</taxon>
        <taxon>Neoptera</taxon>
        <taxon>Endopterygota</taxon>
        <taxon>Hymenoptera</taxon>
        <taxon>Apocrita</taxon>
        <taxon>Aculeata</taxon>
        <taxon>Vespoidea</taxon>
        <taxon>Vespidae</taxon>
        <taxon>Vespinae</taxon>
        <taxon>Vespula</taxon>
    </lineage>
</organism>
<evidence type="ECO:0000256" key="1">
    <source>
        <dbReference type="SAM" id="MobiDB-lite"/>
    </source>
</evidence>
<feature type="compositionally biased region" description="Basic and acidic residues" evidence="1">
    <location>
        <begin position="52"/>
        <end position="72"/>
    </location>
</feature>
<feature type="region of interest" description="Disordered" evidence="1">
    <location>
        <begin position="1"/>
        <end position="72"/>
    </location>
</feature>
<reference evidence="2" key="1">
    <citation type="journal article" date="2020" name="G3 (Bethesda)">
        <title>High-Quality Assemblies for Three Invasive Social Wasps from the &lt;i&gt;Vespula&lt;/i&gt; Genus.</title>
        <authorList>
            <person name="Harrop T.W.R."/>
            <person name="Guhlin J."/>
            <person name="McLaughlin G.M."/>
            <person name="Permina E."/>
            <person name="Stockwell P."/>
            <person name="Gilligan J."/>
            <person name="Le Lec M.F."/>
            <person name="Gruber M.A.M."/>
            <person name="Quinn O."/>
            <person name="Lovegrove M."/>
            <person name="Duncan E.J."/>
            <person name="Remnant E.J."/>
            <person name="Van Eeckhoven J."/>
            <person name="Graham B."/>
            <person name="Knapp R.A."/>
            <person name="Langford K.W."/>
            <person name="Kronenberg Z."/>
            <person name="Press M.O."/>
            <person name="Eacker S.M."/>
            <person name="Wilson-Rankin E.E."/>
            <person name="Purcell J."/>
            <person name="Lester P.J."/>
            <person name="Dearden P.K."/>
        </authorList>
    </citation>
    <scope>NUCLEOTIDE SEQUENCE</scope>
    <source>
        <strain evidence="2">Linc-1</strain>
    </source>
</reference>
<sequence length="72" mass="8555">MRKEKEKEYEGKKRKGKEKKKEKKKKNGRKEEKKELTILAFPFHSTSRAPKQAKEMDSALVKDDVKSYRVQS</sequence>
<name>A0A834NHW6_VESGE</name>